<organism evidence="3 4">
    <name type="scientific">Modestobacter versicolor</name>
    <dbReference type="NCBI Taxonomy" id="429133"/>
    <lineage>
        <taxon>Bacteria</taxon>
        <taxon>Bacillati</taxon>
        <taxon>Actinomycetota</taxon>
        <taxon>Actinomycetes</taxon>
        <taxon>Geodermatophilales</taxon>
        <taxon>Geodermatophilaceae</taxon>
        <taxon>Modestobacter</taxon>
    </lineage>
</organism>
<dbReference type="Proteomes" id="UP000247602">
    <property type="component" value="Unassembled WGS sequence"/>
</dbReference>
<evidence type="ECO:0000256" key="2">
    <source>
        <dbReference type="SAM" id="Phobius"/>
    </source>
</evidence>
<feature type="transmembrane region" description="Helical" evidence="2">
    <location>
        <begin position="74"/>
        <end position="93"/>
    </location>
</feature>
<keyword evidence="2" id="KW-0472">Membrane</keyword>
<dbReference type="EMBL" id="QKNV01000187">
    <property type="protein sequence ID" value="PZA20388.1"/>
    <property type="molecule type" value="Genomic_DNA"/>
</dbReference>
<evidence type="ECO:0000313" key="3">
    <source>
        <dbReference type="EMBL" id="PZA20388.1"/>
    </source>
</evidence>
<gene>
    <name evidence="3" type="ORF">DMO24_15700</name>
</gene>
<dbReference type="AlphaFoldDB" id="A0A323VKE2"/>
<evidence type="ECO:0000313" key="4">
    <source>
        <dbReference type="Proteomes" id="UP000247602"/>
    </source>
</evidence>
<accession>A0A323VKE2</accession>
<dbReference type="Pfam" id="PF10745">
    <property type="entry name" value="DUF2530"/>
    <property type="match status" value="1"/>
</dbReference>
<keyword evidence="2" id="KW-1133">Transmembrane helix</keyword>
<comment type="caution">
    <text evidence="3">The sequence shown here is derived from an EMBL/GenBank/DDBJ whole genome shotgun (WGS) entry which is preliminary data.</text>
</comment>
<feature type="transmembrane region" description="Helical" evidence="2">
    <location>
        <begin position="99"/>
        <end position="118"/>
    </location>
</feature>
<evidence type="ECO:0000256" key="1">
    <source>
        <dbReference type="SAM" id="MobiDB-lite"/>
    </source>
</evidence>
<reference evidence="3 4" key="1">
    <citation type="submission" date="2018-06" db="EMBL/GenBank/DDBJ databases">
        <title>Draft genome sequence of Modestobacter versicolor CP153-2.</title>
        <authorList>
            <person name="Gundlapally S.R."/>
        </authorList>
    </citation>
    <scope>NUCLEOTIDE SEQUENCE [LARGE SCALE GENOMIC DNA]</scope>
    <source>
        <strain evidence="3 4">CP153-2</strain>
    </source>
</reference>
<feature type="compositionally biased region" description="Low complexity" evidence="1">
    <location>
        <begin position="1"/>
        <end position="14"/>
    </location>
</feature>
<name>A0A323VKE2_9ACTN</name>
<keyword evidence="2" id="KW-0812">Transmembrane</keyword>
<feature type="region of interest" description="Disordered" evidence="1">
    <location>
        <begin position="1"/>
        <end position="66"/>
    </location>
</feature>
<proteinExistence type="predicted"/>
<dbReference type="InterPro" id="IPR019681">
    <property type="entry name" value="DUF2530"/>
</dbReference>
<keyword evidence="4" id="KW-1185">Reference proteome</keyword>
<evidence type="ECO:0008006" key="5">
    <source>
        <dbReference type="Google" id="ProtNLM"/>
    </source>
</evidence>
<sequence>MEGPPGTATGATPPGRLPGGPPGAGGNERRQRATPAGHAGPTGVPTSGAAAYGLTVPAPTRPSPPPLRVDTARVVLVGIAVWAVALVVLLVLGDRVDRVWTWTCVAAIVLAVLGLALMRWQGQLRRD</sequence>
<protein>
    <recommendedName>
        <fullName evidence="5">DUF2530 domain-containing protein</fullName>
    </recommendedName>
</protein>